<organism evidence="1 2">
    <name type="scientific">Morganella morganii</name>
    <name type="common">Proteus morganii</name>
    <dbReference type="NCBI Taxonomy" id="582"/>
    <lineage>
        <taxon>Bacteria</taxon>
        <taxon>Pseudomonadati</taxon>
        <taxon>Pseudomonadota</taxon>
        <taxon>Gammaproteobacteria</taxon>
        <taxon>Enterobacterales</taxon>
        <taxon>Morganellaceae</taxon>
        <taxon>Morganella</taxon>
    </lineage>
</organism>
<reference evidence="1 2" key="1">
    <citation type="submission" date="2017-08" db="EMBL/GenBank/DDBJ databases">
        <title>Draft genome sequence of pheromone producing symbiont Morganella morganii, of the female New Zealand grass grub Costelytra giveni.</title>
        <authorList>
            <person name="Laugraud A."/>
            <person name="Young S.D."/>
            <person name="Hurst M.H."/>
        </authorList>
    </citation>
    <scope>NUCLEOTIDE SEQUENCE [LARGE SCALE GENOMIC DNA]</scope>
    <source>
        <strain evidence="1 2">MMsCG</strain>
    </source>
</reference>
<evidence type="ECO:0000313" key="2">
    <source>
        <dbReference type="Proteomes" id="UP000286908"/>
    </source>
</evidence>
<gene>
    <name evidence="1" type="ORF">CKG00_09390</name>
</gene>
<dbReference type="EMBL" id="NRQY01000001">
    <property type="protein sequence ID" value="RUT67438.1"/>
    <property type="molecule type" value="Genomic_DNA"/>
</dbReference>
<proteinExistence type="predicted"/>
<evidence type="ECO:0000313" key="1">
    <source>
        <dbReference type="EMBL" id="RUT67438.1"/>
    </source>
</evidence>
<protein>
    <submittedName>
        <fullName evidence="1">Uncharacterized protein</fullName>
    </submittedName>
</protein>
<sequence>MLLRSAYKTTFCIDITGYFYTTGYYFMTLPIIYPQHYTTGYSFSMLKGITLTKHYICQQTA</sequence>
<dbReference type="Proteomes" id="UP000286908">
    <property type="component" value="Unassembled WGS sequence"/>
</dbReference>
<name>A0A433ZZ81_MORMO</name>
<accession>A0A433ZZ81</accession>
<comment type="caution">
    <text evidence="1">The sequence shown here is derived from an EMBL/GenBank/DDBJ whole genome shotgun (WGS) entry which is preliminary data.</text>
</comment>
<dbReference type="AlphaFoldDB" id="A0A433ZZ81"/>